<dbReference type="CDD" id="cd00037">
    <property type="entry name" value="CLECT"/>
    <property type="match status" value="1"/>
</dbReference>
<protein>
    <submittedName>
        <fullName evidence="4">C-type lectin domain-containing protein</fullName>
    </submittedName>
</protein>
<sequence>MLHGTIISLIICNLLIVNSWKVAHKHVTQYLTLVYVHGGNDARLSHYDAIDFCRLLPKIPDLLNPVVARNATENGISLKAYLDSMITVNGTNSDDTSTTTTSTITTTTTTTTTTVPTPSTTPATSTAAPVTTPEATTSTTSTTHTATEKTPISTNSSTSTVNGVSHTMKKKSTYSGGTGSSSTNHILHGDLLSLHSPAMIHTLMGWALSIEARQFWIGGLVKSIVHEFNGQDRHLIQTWTDRTPVTIRFLHHHNPLVGQLHPNEIACLSVDYASGKWGVHYCKEAKYFVCELLKLPKRRPQTVTKEGEQQQHNATTTSTKGHQKTNNYLQSSKVTHLSKLGMNKTENATTSHEAVSITHTTASTPTTSQLTTPATTTTTNTASTRE</sequence>
<keyword evidence="3" id="KW-1185">Reference proteome</keyword>
<feature type="signal peptide" evidence="2">
    <location>
        <begin position="1"/>
        <end position="19"/>
    </location>
</feature>
<dbReference type="InterPro" id="IPR016187">
    <property type="entry name" value="CTDL_fold"/>
</dbReference>
<dbReference type="WBParaSite" id="TREG1_133910.1">
    <property type="protein sequence ID" value="TREG1_133910.1"/>
    <property type="gene ID" value="TREG1_133910"/>
</dbReference>
<dbReference type="InterPro" id="IPR016186">
    <property type="entry name" value="C-type_lectin-like/link_sf"/>
</dbReference>
<evidence type="ECO:0000313" key="3">
    <source>
        <dbReference type="Proteomes" id="UP000050795"/>
    </source>
</evidence>
<feature type="region of interest" description="Disordered" evidence="1">
    <location>
        <begin position="301"/>
        <end position="326"/>
    </location>
</feature>
<name>A0A183VR32_TRIRE</name>
<evidence type="ECO:0000256" key="2">
    <source>
        <dbReference type="SAM" id="SignalP"/>
    </source>
</evidence>
<feature type="compositionally biased region" description="Polar residues" evidence="1">
    <location>
        <begin position="310"/>
        <end position="326"/>
    </location>
</feature>
<proteinExistence type="predicted"/>
<feature type="region of interest" description="Disordered" evidence="1">
    <location>
        <begin position="346"/>
        <end position="386"/>
    </location>
</feature>
<evidence type="ECO:0000256" key="1">
    <source>
        <dbReference type="SAM" id="MobiDB-lite"/>
    </source>
</evidence>
<dbReference type="AlphaFoldDB" id="A0A183VR32"/>
<reference evidence="4" key="2">
    <citation type="submission" date="2023-11" db="UniProtKB">
        <authorList>
            <consortium name="WormBaseParasite"/>
        </authorList>
    </citation>
    <scope>IDENTIFICATION</scope>
</reference>
<organism evidence="3 4">
    <name type="scientific">Trichobilharzia regenti</name>
    <name type="common">Nasal bird schistosome</name>
    <dbReference type="NCBI Taxonomy" id="157069"/>
    <lineage>
        <taxon>Eukaryota</taxon>
        <taxon>Metazoa</taxon>
        <taxon>Spiralia</taxon>
        <taxon>Lophotrochozoa</taxon>
        <taxon>Platyhelminthes</taxon>
        <taxon>Trematoda</taxon>
        <taxon>Digenea</taxon>
        <taxon>Strigeidida</taxon>
        <taxon>Schistosomatoidea</taxon>
        <taxon>Schistosomatidae</taxon>
        <taxon>Trichobilharzia</taxon>
    </lineage>
</organism>
<dbReference type="Gene3D" id="3.10.100.10">
    <property type="entry name" value="Mannose-Binding Protein A, subunit A"/>
    <property type="match status" value="1"/>
</dbReference>
<accession>A0A183VR32</accession>
<feature type="compositionally biased region" description="Low complexity" evidence="1">
    <location>
        <begin position="96"/>
        <end position="166"/>
    </location>
</feature>
<dbReference type="PROSITE" id="PS50041">
    <property type="entry name" value="C_TYPE_LECTIN_2"/>
    <property type="match status" value="1"/>
</dbReference>
<feature type="compositionally biased region" description="Low complexity" evidence="1">
    <location>
        <begin position="358"/>
        <end position="386"/>
    </location>
</feature>
<keyword evidence="2" id="KW-0732">Signal</keyword>
<dbReference type="OrthoDB" id="6254640at2759"/>
<feature type="chain" id="PRO_5043870422" evidence="2">
    <location>
        <begin position="20"/>
        <end position="386"/>
    </location>
</feature>
<dbReference type="InterPro" id="IPR001304">
    <property type="entry name" value="C-type_lectin-like"/>
</dbReference>
<evidence type="ECO:0000313" key="4">
    <source>
        <dbReference type="WBParaSite" id="TREG1_133910.1"/>
    </source>
</evidence>
<dbReference type="SUPFAM" id="SSF56436">
    <property type="entry name" value="C-type lectin-like"/>
    <property type="match status" value="1"/>
</dbReference>
<dbReference type="Proteomes" id="UP000050795">
    <property type="component" value="Unassembled WGS sequence"/>
</dbReference>
<feature type="region of interest" description="Disordered" evidence="1">
    <location>
        <begin position="91"/>
        <end position="181"/>
    </location>
</feature>
<reference evidence="3" key="1">
    <citation type="submission" date="2022-06" db="EMBL/GenBank/DDBJ databases">
        <authorList>
            <person name="Berger JAMES D."/>
            <person name="Berger JAMES D."/>
        </authorList>
    </citation>
    <scope>NUCLEOTIDE SEQUENCE [LARGE SCALE GENOMIC DNA]</scope>
</reference>